<accession>A0A4U5MID5</accession>
<dbReference type="AlphaFoldDB" id="A0A4U5MID5"/>
<proteinExistence type="predicted"/>
<dbReference type="EMBL" id="AZBU02000007">
    <property type="protein sequence ID" value="TKR69139.1"/>
    <property type="molecule type" value="Genomic_DNA"/>
</dbReference>
<keyword evidence="2" id="KW-1185">Reference proteome</keyword>
<comment type="caution">
    <text evidence="1">The sequence shown here is derived from an EMBL/GenBank/DDBJ whole genome shotgun (WGS) entry which is preliminary data.</text>
</comment>
<reference evidence="1 2" key="1">
    <citation type="journal article" date="2015" name="Genome Biol.">
        <title>Comparative genomics of Steinernema reveals deeply conserved gene regulatory networks.</title>
        <authorList>
            <person name="Dillman A.R."/>
            <person name="Macchietto M."/>
            <person name="Porter C.F."/>
            <person name="Rogers A."/>
            <person name="Williams B."/>
            <person name="Antoshechkin I."/>
            <person name="Lee M.M."/>
            <person name="Goodwin Z."/>
            <person name="Lu X."/>
            <person name="Lewis E.E."/>
            <person name="Goodrich-Blair H."/>
            <person name="Stock S.P."/>
            <person name="Adams B.J."/>
            <person name="Sternberg P.W."/>
            <person name="Mortazavi A."/>
        </authorList>
    </citation>
    <scope>NUCLEOTIDE SEQUENCE [LARGE SCALE GENOMIC DNA]</scope>
    <source>
        <strain evidence="1 2">ALL</strain>
    </source>
</reference>
<sequence length="91" mass="10810">MTLEEFRMVMGQATEEVSSVVQLEFLESPTRSRVYNDKWMRFTWKMENGNTFVVEVYTYTNAKVCGIVEMRANNVKQRKNGFFIDYTLEVF</sequence>
<organism evidence="1 2">
    <name type="scientific">Steinernema carpocapsae</name>
    <name type="common">Entomopathogenic nematode</name>
    <dbReference type="NCBI Taxonomy" id="34508"/>
    <lineage>
        <taxon>Eukaryota</taxon>
        <taxon>Metazoa</taxon>
        <taxon>Ecdysozoa</taxon>
        <taxon>Nematoda</taxon>
        <taxon>Chromadorea</taxon>
        <taxon>Rhabditida</taxon>
        <taxon>Tylenchina</taxon>
        <taxon>Panagrolaimomorpha</taxon>
        <taxon>Strongyloidoidea</taxon>
        <taxon>Steinernematidae</taxon>
        <taxon>Steinernema</taxon>
    </lineage>
</organism>
<gene>
    <name evidence="1" type="ORF">L596_021331</name>
</gene>
<reference evidence="1 2" key="2">
    <citation type="journal article" date="2019" name="G3 (Bethesda)">
        <title>Hybrid Assembly of the Genome of the Entomopathogenic Nematode Steinernema carpocapsae Identifies the X-Chromosome.</title>
        <authorList>
            <person name="Serra L."/>
            <person name="Macchietto M."/>
            <person name="Macias-Munoz A."/>
            <person name="McGill C.J."/>
            <person name="Rodriguez I.M."/>
            <person name="Rodriguez B."/>
            <person name="Murad R."/>
            <person name="Mortazavi A."/>
        </authorList>
    </citation>
    <scope>NUCLEOTIDE SEQUENCE [LARGE SCALE GENOMIC DNA]</scope>
    <source>
        <strain evidence="1 2">ALL</strain>
    </source>
</reference>
<name>A0A4U5MID5_STECR</name>
<evidence type="ECO:0000313" key="2">
    <source>
        <dbReference type="Proteomes" id="UP000298663"/>
    </source>
</evidence>
<protein>
    <submittedName>
        <fullName evidence="1">Uncharacterized protein</fullName>
    </submittedName>
</protein>
<evidence type="ECO:0000313" key="1">
    <source>
        <dbReference type="EMBL" id="TKR69139.1"/>
    </source>
</evidence>
<dbReference type="Proteomes" id="UP000298663">
    <property type="component" value="Unassembled WGS sequence"/>
</dbReference>